<name>A0A6M3X4S7_9ZZZZ</name>
<organism evidence="2">
    <name type="scientific">viral metagenome</name>
    <dbReference type="NCBI Taxonomy" id="1070528"/>
    <lineage>
        <taxon>unclassified sequences</taxon>
        <taxon>metagenomes</taxon>
        <taxon>organismal metagenomes</taxon>
    </lineage>
</organism>
<gene>
    <name evidence="2" type="ORF">MM171A02435_0004</name>
</gene>
<feature type="region of interest" description="Disordered" evidence="1">
    <location>
        <begin position="38"/>
        <end position="58"/>
    </location>
</feature>
<feature type="compositionally biased region" description="Acidic residues" evidence="1">
    <location>
        <begin position="48"/>
        <end position="58"/>
    </location>
</feature>
<evidence type="ECO:0000256" key="1">
    <source>
        <dbReference type="SAM" id="MobiDB-lite"/>
    </source>
</evidence>
<accession>A0A6M3X4S7</accession>
<feature type="compositionally biased region" description="Basic and acidic residues" evidence="1">
    <location>
        <begin position="38"/>
        <end position="47"/>
    </location>
</feature>
<evidence type="ECO:0000313" key="2">
    <source>
        <dbReference type="EMBL" id="QJH92742.1"/>
    </source>
</evidence>
<protein>
    <submittedName>
        <fullName evidence="2">Uncharacterized protein</fullName>
    </submittedName>
</protein>
<reference evidence="2" key="1">
    <citation type="submission" date="2020-03" db="EMBL/GenBank/DDBJ databases">
        <title>The deep terrestrial virosphere.</title>
        <authorList>
            <person name="Holmfeldt K."/>
            <person name="Nilsson E."/>
            <person name="Simone D."/>
            <person name="Lopez-Fernandez M."/>
            <person name="Wu X."/>
            <person name="de Brujin I."/>
            <person name="Lundin D."/>
            <person name="Andersson A."/>
            <person name="Bertilsson S."/>
            <person name="Dopson M."/>
        </authorList>
    </citation>
    <scope>NUCLEOTIDE SEQUENCE</scope>
    <source>
        <strain evidence="2">MM171A02435</strain>
    </source>
</reference>
<sequence length="58" mass="6584">MQYAKVTLRGLTVCARVWNEGDLVPLKDLPKPVQKMVKDGEHPHLELTEDGDKEPVEE</sequence>
<proteinExistence type="predicted"/>
<dbReference type="AlphaFoldDB" id="A0A6M3X4S7"/>
<dbReference type="EMBL" id="MT143916">
    <property type="protein sequence ID" value="QJH92742.1"/>
    <property type="molecule type" value="Genomic_DNA"/>
</dbReference>